<dbReference type="EMBL" id="RJQC01000002">
    <property type="protein sequence ID" value="RNM30223.1"/>
    <property type="molecule type" value="Genomic_DNA"/>
</dbReference>
<dbReference type="Proteomes" id="UP000276568">
    <property type="component" value="Unassembled WGS sequence"/>
</dbReference>
<keyword evidence="1" id="KW-1133">Transmembrane helix</keyword>
<keyword evidence="1" id="KW-0812">Transmembrane</keyword>
<evidence type="ECO:0000313" key="2">
    <source>
        <dbReference type="EMBL" id="RNM30223.1"/>
    </source>
</evidence>
<feature type="transmembrane region" description="Helical" evidence="1">
    <location>
        <begin position="103"/>
        <end position="124"/>
    </location>
</feature>
<dbReference type="OrthoDB" id="1770784at2"/>
<keyword evidence="3" id="KW-1185">Reference proteome</keyword>
<proteinExistence type="predicted"/>
<accession>A0A3N0HZM9</accession>
<protein>
    <submittedName>
        <fullName evidence="2">Uncharacterized protein</fullName>
    </submittedName>
</protein>
<comment type="caution">
    <text evidence="2">The sequence shown here is derived from an EMBL/GenBank/DDBJ whole genome shotgun (WGS) entry which is preliminary data.</text>
</comment>
<evidence type="ECO:0000256" key="1">
    <source>
        <dbReference type="SAM" id="Phobius"/>
    </source>
</evidence>
<gene>
    <name evidence="2" type="ORF">EDX97_05330</name>
</gene>
<sequence length="131" mass="14304">MACFLVPATEAIVTTTIKKVIEKKEKAPVSVEVDLGKGKETVQPIPFSRKLKWLSNMLWGGSVLLAFEHLWHGEVTLYSPFLTAASNPQDLHAMLHEMATTGVSMAVLITVVWGGMVVVSNVMAKKALVKE</sequence>
<organism evidence="2 3">
    <name type="scientific">Absicoccus porci</name>
    <dbReference type="NCBI Taxonomy" id="2486576"/>
    <lineage>
        <taxon>Bacteria</taxon>
        <taxon>Bacillati</taxon>
        <taxon>Bacillota</taxon>
        <taxon>Erysipelotrichia</taxon>
        <taxon>Erysipelotrichales</taxon>
        <taxon>Erysipelotrichaceae</taxon>
        <taxon>Absicoccus</taxon>
    </lineage>
</organism>
<keyword evidence="1" id="KW-0472">Membrane</keyword>
<name>A0A3N0HZM9_9FIRM</name>
<dbReference type="RefSeq" id="WP_128520152.1">
    <property type="nucleotide sequence ID" value="NZ_RJQC01000002.1"/>
</dbReference>
<reference evidence="2 3" key="1">
    <citation type="submission" date="2018-11" db="EMBL/GenBank/DDBJ databases">
        <title>Clostridium sp. nov., a member of the family Erysipelotrichaceae isolated from pig faeces.</title>
        <authorList>
            <person name="Chang Y.-H."/>
        </authorList>
    </citation>
    <scope>NUCLEOTIDE SEQUENCE [LARGE SCALE GENOMIC DNA]</scope>
    <source>
        <strain evidence="2 3">YH-panp20</strain>
    </source>
</reference>
<evidence type="ECO:0000313" key="3">
    <source>
        <dbReference type="Proteomes" id="UP000276568"/>
    </source>
</evidence>
<dbReference type="AlphaFoldDB" id="A0A3N0HZM9"/>